<dbReference type="Proteomes" id="UP000011115">
    <property type="component" value="Unassembled WGS sequence"/>
</dbReference>
<reference evidence="1" key="2">
    <citation type="submission" date="2015-06" db="UniProtKB">
        <authorList>
            <consortium name="EnsemblPlants"/>
        </authorList>
    </citation>
    <scope>IDENTIFICATION</scope>
    <source>
        <strain evidence="1">DM1-3 516 R44</strain>
    </source>
</reference>
<dbReference type="PaxDb" id="4113-PGSC0003DMT400091369"/>
<proteinExistence type="predicted"/>
<evidence type="ECO:0000313" key="2">
    <source>
        <dbReference type="Proteomes" id="UP000011115"/>
    </source>
</evidence>
<organism evidence="1 2">
    <name type="scientific">Solanum tuberosum</name>
    <name type="common">Potato</name>
    <dbReference type="NCBI Taxonomy" id="4113"/>
    <lineage>
        <taxon>Eukaryota</taxon>
        <taxon>Viridiplantae</taxon>
        <taxon>Streptophyta</taxon>
        <taxon>Embryophyta</taxon>
        <taxon>Tracheophyta</taxon>
        <taxon>Spermatophyta</taxon>
        <taxon>Magnoliopsida</taxon>
        <taxon>eudicotyledons</taxon>
        <taxon>Gunneridae</taxon>
        <taxon>Pentapetalae</taxon>
        <taxon>asterids</taxon>
        <taxon>lamiids</taxon>
        <taxon>Solanales</taxon>
        <taxon>Solanaceae</taxon>
        <taxon>Solanoideae</taxon>
        <taxon>Solaneae</taxon>
        <taxon>Solanum</taxon>
    </lineage>
</organism>
<protein>
    <submittedName>
        <fullName evidence="1">Uncharacterized protein</fullName>
    </submittedName>
</protein>
<reference evidence="2" key="1">
    <citation type="journal article" date="2011" name="Nature">
        <title>Genome sequence and analysis of the tuber crop potato.</title>
        <authorList>
            <consortium name="The Potato Genome Sequencing Consortium"/>
        </authorList>
    </citation>
    <scope>NUCLEOTIDE SEQUENCE [LARGE SCALE GENOMIC DNA]</scope>
    <source>
        <strain evidence="2">cv. DM1-3 516 R44</strain>
    </source>
</reference>
<dbReference type="HOGENOM" id="CLU_1889458_0_0_1"/>
<accession>M1DMG0</accession>
<sequence length="135" mass="15371">MDRGLTNGYWSGHGSGLHGLFWEAHPRTTPQTVVPSTGHGWPLWVGTYSSLRVLFTLFWIRVLHWHVNIGKNLLRPGRRHAGALCLSSNYKTLALVHYKRATPRFPQVFVLQAHRSRPATSMHLHWRTSGASLQD</sequence>
<keyword evidence="2" id="KW-1185">Reference proteome</keyword>
<dbReference type="InParanoid" id="M1DMG0"/>
<dbReference type="EnsemblPlants" id="PGSC0003DMT400091369">
    <property type="protein sequence ID" value="PGSC0003DMT400091369"/>
    <property type="gene ID" value="PGSC0003DMG400040940"/>
</dbReference>
<dbReference type="AlphaFoldDB" id="M1DMG0"/>
<evidence type="ECO:0000313" key="1">
    <source>
        <dbReference type="EnsemblPlants" id="PGSC0003DMT400091369"/>
    </source>
</evidence>
<name>M1DMG0_SOLTU</name>
<dbReference type="Gramene" id="PGSC0003DMT400091369">
    <property type="protein sequence ID" value="PGSC0003DMT400091369"/>
    <property type="gene ID" value="PGSC0003DMG400040940"/>
</dbReference>